<sequence length="144" mass="15444">MFGTDVNDLGNVNIVISATGLATVNLKNLDDDGYTYKTGYKTESKTTTSGFTAHSVQREPGSIGFNLPRDSDEYDAIETFINGWFELPKRPAIQIVVNDRNNNSTVTGINMAPAGDHEGGRNNSADQGFGLTFNGVVKKAPIGV</sequence>
<dbReference type="Proteomes" id="UP001144471">
    <property type="component" value="Unassembled WGS sequence"/>
</dbReference>
<dbReference type="AlphaFoldDB" id="A0A9W6LPL6"/>
<accession>A0A9W6LPL6</accession>
<gene>
    <name evidence="2" type="ORF">PM10SUCC1_32360</name>
</gene>
<reference evidence="2" key="1">
    <citation type="submission" date="2022-12" db="EMBL/GenBank/DDBJ databases">
        <title>Reference genome sequencing for broad-spectrum identification of bacterial and archaeal isolates by mass spectrometry.</title>
        <authorList>
            <person name="Sekiguchi Y."/>
            <person name="Tourlousse D.M."/>
        </authorList>
    </citation>
    <scope>NUCLEOTIDE SEQUENCE</scope>
    <source>
        <strain evidence="2">10succ1</strain>
    </source>
</reference>
<evidence type="ECO:0000313" key="2">
    <source>
        <dbReference type="EMBL" id="GLI57722.1"/>
    </source>
</evidence>
<proteinExistence type="predicted"/>
<name>A0A9W6LPL6_9FUSO</name>
<dbReference type="EMBL" id="BSDY01000023">
    <property type="protein sequence ID" value="GLI57722.1"/>
    <property type="molecule type" value="Genomic_DNA"/>
</dbReference>
<comment type="caution">
    <text evidence="2">The sequence shown here is derived from an EMBL/GenBank/DDBJ whole genome shotgun (WGS) entry which is preliminary data.</text>
</comment>
<feature type="region of interest" description="Disordered" evidence="1">
    <location>
        <begin position="111"/>
        <end position="130"/>
    </location>
</feature>
<evidence type="ECO:0000313" key="3">
    <source>
        <dbReference type="Proteomes" id="UP001144471"/>
    </source>
</evidence>
<keyword evidence="3" id="KW-1185">Reference proteome</keyword>
<organism evidence="2 3">
    <name type="scientific">Propionigenium maris DSM 9537</name>
    <dbReference type="NCBI Taxonomy" id="1123000"/>
    <lineage>
        <taxon>Bacteria</taxon>
        <taxon>Fusobacteriati</taxon>
        <taxon>Fusobacteriota</taxon>
        <taxon>Fusobacteriia</taxon>
        <taxon>Fusobacteriales</taxon>
        <taxon>Fusobacteriaceae</taxon>
        <taxon>Propionigenium</taxon>
    </lineage>
</organism>
<dbReference type="RefSeq" id="WP_281837398.1">
    <property type="nucleotide sequence ID" value="NZ_BSDY01000023.1"/>
</dbReference>
<protein>
    <submittedName>
        <fullName evidence="2">Uncharacterized protein</fullName>
    </submittedName>
</protein>
<evidence type="ECO:0000256" key="1">
    <source>
        <dbReference type="SAM" id="MobiDB-lite"/>
    </source>
</evidence>